<dbReference type="AlphaFoldDB" id="A0A1I2RW88"/>
<dbReference type="EMBL" id="FOPI01000021">
    <property type="protein sequence ID" value="SFG44323.1"/>
    <property type="molecule type" value="Genomic_DNA"/>
</dbReference>
<dbReference type="RefSeq" id="WP_014072762.1">
    <property type="nucleotide sequence ID" value="NZ_AYYL01000016.1"/>
</dbReference>
<sequence>MLIERLNILLPYQVRRLTEEDGDEIFALQRRHPEYHALFLNHKVKKADVLSDLTSIPEGVLPENKFYLGMYDVDNLVAIADVVLNFPTSKTAWLGLIMVDYDVVGQGIGGKIIEKLKQALMRERFKQLCTLVPIESDIGSFFDAHGFLTGEEMPMGVREDGCEIVGKLRTVDLNIIK</sequence>
<evidence type="ECO:0000313" key="3">
    <source>
        <dbReference type="Proteomes" id="UP000182635"/>
    </source>
</evidence>
<gene>
    <name evidence="2" type="ORF">SAMN02910432_01405</name>
</gene>
<name>A0A1I2RW88_9LACO</name>
<dbReference type="Gene3D" id="3.40.630.30">
    <property type="match status" value="1"/>
</dbReference>
<evidence type="ECO:0000313" key="2">
    <source>
        <dbReference type="EMBL" id="SFG44323.1"/>
    </source>
</evidence>
<feature type="domain" description="N-acetyltransferase" evidence="1">
    <location>
        <begin position="12"/>
        <end position="177"/>
    </location>
</feature>
<dbReference type="CDD" id="cd04301">
    <property type="entry name" value="NAT_SF"/>
    <property type="match status" value="1"/>
</dbReference>
<organism evidence="2 3">
    <name type="scientific">Ligilactobacillus ruminis DSM 20403 = NBRC 102161</name>
    <dbReference type="NCBI Taxonomy" id="1423798"/>
    <lineage>
        <taxon>Bacteria</taxon>
        <taxon>Bacillati</taxon>
        <taxon>Bacillota</taxon>
        <taxon>Bacilli</taxon>
        <taxon>Lactobacillales</taxon>
        <taxon>Lactobacillaceae</taxon>
        <taxon>Ligilactobacillus</taxon>
    </lineage>
</organism>
<protein>
    <submittedName>
        <fullName evidence="2">N-acetylglutamate synthase, GNAT family</fullName>
    </submittedName>
</protein>
<dbReference type="GeneID" id="29801921"/>
<evidence type="ECO:0000259" key="1">
    <source>
        <dbReference type="PROSITE" id="PS51186"/>
    </source>
</evidence>
<proteinExistence type="predicted"/>
<dbReference type="Proteomes" id="UP000182635">
    <property type="component" value="Unassembled WGS sequence"/>
</dbReference>
<dbReference type="InterPro" id="IPR000182">
    <property type="entry name" value="GNAT_dom"/>
</dbReference>
<dbReference type="InterPro" id="IPR016181">
    <property type="entry name" value="Acyl_CoA_acyltransferase"/>
</dbReference>
<dbReference type="OrthoDB" id="2323598at2"/>
<dbReference type="PROSITE" id="PS51186">
    <property type="entry name" value="GNAT"/>
    <property type="match status" value="1"/>
</dbReference>
<reference evidence="3" key="1">
    <citation type="submission" date="2016-10" db="EMBL/GenBank/DDBJ databases">
        <authorList>
            <person name="Varghese N."/>
            <person name="Submissions S."/>
        </authorList>
    </citation>
    <scope>NUCLEOTIDE SEQUENCE [LARGE SCALE GENOMIC DNA]</scope>
    <source>
        <strain evidence="3">DSM 20403</strain>
    </source>
</reference>
<dbReference type="SUPFAM" id="SSF55729">
    <property type="entry name" value="Acyl-CoA N-acyltransferases (Nat)"/>
    <property type="match status" value="1"/>
</dbReference>
<dbReference type="Pfam" id="PF00583">
    <property type="entry name" value="Acetyltransf_1"/>
    <property type="match status" value="1"/>
</dbReference>
<dbReference type="GO" id="GO:0016747">
    <property type="term" value="F:acyltransferase activity, transferring groups other than amino-acyl groups"/>
    <property type="evidence" value="ECO:0007669"/>
    <property type="project" value="InterPro"/>
</dbReference>
<accession>A0A1I2RW88</accession>